<dbReference type="AlphaFoldDB" id="D4MYG1"/>
<dbReference type="KEGG" id="bprl:CL2_06020"/>
<evidence type="ECO:0000313" key="2">
    <source>
        <dbReference type="Proteomes" id="UP000008960"/>
    </source>
</evidence>
<reference evidence="1 2" key="2">
    <citation type="submission" date="2010-03" db="EMBL/GenBank/DDBJ databases">
        <authorList>
            <person name="Pajon A."/>
        </authorList>
    </citation>
    <scope>NUCLEOTIDE SEQUENCE [LARGE SCALE GENOMIC DNA]</scope>
    <source>
        <strain evidence="1 2">SSC/2</strain>
    </source>
</reference>
<dbReference type="Proteomes" id="UP000008960">
    <property type="component" value="Chromosome"/>
</dbReference>
<sequence length="186" mass="21086">MKIYRYCGVFLLTLFLSVQLCTNVSAAESVQNSIGISELSGLTEDNEEIYEIPIETQINTDDLEKIDMNERSTNAIATCSLSLVRNGNSKNVHVYIKYKSNQLMNHIKFKQLKIMTPNLLSPLTYKTYEDKSYKFTARKSGYVNIGDASIPKTVKYVRVVSSKLYVYFLSKGWVAATHNWGTANIN</sequence>
<accession>D4MYG1</accession>
<dbReference type="RefSeq" id="WP_008393413.1">
    <property type="nucleotide sequence ID" value="NC_021016.1"/>
</dbReference>
<dbReference type="PATRIC" id="fig|245018.3.peg.781"/>
<evidence type="ECO:0000313" key="1">
    <source>
        <dbReference type="EMBL" id="CBL37656.1"/>
    </source>
</evidence>
<dbReference type="EMBL" id="FP929061">
    <property type="protein sequence ID" value="CBL37656.1"/>
    <property type="molecule type" value="Genomic_DNA"/>
</dbReference>
<organism evidence="1 2">
    <name type="scientific">Anaerostipes hadrus</name>
    <dbReference type="NCBI Taxonomy" id="649756"/>
    <lineage>
        <taxon>Bacteria</taxon>
        <taxon>Bacillati</taxon>
        <taxon>Bacillota</taxon>
        <taxon>Clostridia</taxon>
        <taxon>Lachnospirales</taxon>
        <taxon>Lachnospiraceae</taxon>
        <taxon>Anaerostipes</taxon>
    </lineage>
</organism>
<gene>
    <name evidence="1" type="ORF">CL2_06020</name>
</gene>
<proteinExistence type="predicted"/>
<reference evidence="1 2" key="1">
    <citation type="submission" date="2010-03" db="EMBL/GenBank/DDBJ databases">
        <title>The genome sequence of Clostridiales sp. SSC/2.</title>
        <authorList>
            <consortium name="metaHIT consortium -- http://www.metahit.eu/"/>
            <person name="Pajon A."/>
            <person name="Turner K."/>
            <person name="Parkhill J."/>
            <person name="Duncan S."/>
            <person name="Flint H."/>
        </authorList>
    </citation>
    <scope>NUCLEOTIDE SEQUENCE [LARGE SCALE GENOMIC DNA]</scope>
    <source>
        <strain evidence="1 2">SSC/2</strain>
    </source>
</reference>
<name>D4MYG1_ANAHA</name>
<protein>
    <submittedName>
        <fullName evidence="1">Uncharacterized protein</fullName>
    </submittedName>
</protein>